<feature type="domain" description="DUF7359" evidence="4">
    <location>
        <begin position="801"/>
        <end position="922"/>
    </location>
</feature>
<dbReference type="InterPro" id="IPR057796">
    <property type="entry name" value="YOMG-like_N"/>
</dbReference>
<name>A0AA91Z306_NIACI</name>
<comment type="similarity">
    <text evidence="1">Belongs to the glycosyl hydrolase 25 family.</text>
</comment>
<evidence type="ECO:0000313" key="6">
    <source>
        <dbReference type="EMBL" id="PAD85014.1"/>
    </source>
</evidence>
<sequence length="1158" mass="129796">MGKIADISKWQGTINWSKAKNELDYVFIRVQYGSNLIDSKYKEYVAGAKQYKIPFGHYAYAQYVSVSDAVQEAKDFWKRSDKNATTYVIDVEEITTRNSSDLVPATQAFIDYLHSQGAKKVGLYSGDSFYKTNKLSRVKADFLWIARYGVNNGKPSTKPSIACDLWQYTSTGSVSGISGDVDLNALYGSKPLSYFTSFSVSTPVPTPEPEPEKPPVEEPEPPIVPELPEEPDDDGSNGDDVEQPDDDTDGVIKPPIEIPYEKELVNPNSLISSYIVRNGENVANPQLFLATPTGNVIADLSESYNRKLTLNFTNPNELSFSLPYEIEVLNKLVSNKTVNLLRERFLIKLLFAGVESWYIITQKQPSSSDSDLINVQCFSLEYELRYRKMLNYQAVSYNCLQVLNDVLKDTNWSIGYINDEFNLKYHQFDVSSSSKLDFINEICKKFNAYVIYDTVNKKVHICKEEEVSIYKGFWVEYGKYLQNIEQTDEIEDIVTRLHVSGANDVSINSVNPTGQSYIDNFSYFLYPFDMDTQGNITNHSYYMSDELCLALINYNKLVENNTGTFSKLLEKKSNLQKELADINAKFRTLENELTIILDNIQIAKDGGESTASLNQQRDNKESQISSQKKQLSSKQAEITNVDVELSKLNLLLKLENNIADNLLIELRNFIFEGEYSDDSQINDADLYESAITELKNISSPPINISMGIINFFAVLEEKHNWNRLSIGDIIKIKHKKIGIDVRVTVDSLAFDFDNYSISINVTNTKRPKSDEERLINALYTIDKVNTDYNKRKRNWNNIATNFNSRNDRISVTPNSPTNVTIAHKINDNGSADLTINWNYNDYEKTKKDADNIDGFIVYMYSDLTKERYVFGSTIAKETIISVNYSIKTYTFPSVPPNRFYTLGVRAYRHVDDDINIDGIIFSDLVTPSDVNQNPYQPSELTVVNGLLYGKVNGAIYVTSDVEPEEAEVNKTVWVNPATLEQSVLTETGYKPLSSGNANSVSGYPTDINDVPNSIPVRDSKGLINASITGNANSVGNRRPGVSNGLATLDSTANVPLTQLGNASRFASGSYVGDGTQSKLIALPFSPSLVKLYTTNSTDVSLFIPSSEGGFLFGQNSVLISPISIANGKLDSGGFFTGNSTECYGNKLNVIYYWEAYKS</sequence>
<evidence type="ECO:0000259" key="3">
    <source>
        <dbReference type="Pfam" id="PF24049"/>
    </source>
</evidence>
<evidence type="ECO:0000256" key="1">
    <source>
        <dbReference type="ARBA" id="ARBA00010646"/>
    </source>
</evidence>
<feature type="compositionally biased region" description="Acidic residues" evidence="2">
    <location>
        <begin position="227"/>
        <end position="249"/>
    </location>
</feature>
<dbReference type="GO" id="GO:0016998">
    <property type="term" value="P:cell wall macromolecule catabolic process"/>
    <property type="evidence" value="ECO:0007669"/>
    <property type="project" value="InterPro"/>
</dbReference>
<feature type="domain" description="YOMG-like N-terminal" evidence="3">
    <location>
        <begin position="289"/>
        <end position="377"/>
    </location>
</feature>
<feature type="region of interest" description="Disordered" evidence="2">
    <location>
        <begin position="200"/>
        <end position="254"/>
    </location>
</feature>
<dbReference type="InterPro" id="IPR055785">
    <property type="entry name" value="DUF7361"/>
</dbReference>
<dbReference type="PANTHER" id="PTHR34135:SF1">
    <property type="entry name" value="GLYCOSYL HYDROLASE FAMILY 25"/>
    <property type="match status" value="1"/>
</dbReference>
<dbReference type="Pfam" id="PF24060">
    <property type="entry name" value="DUF7361"/>
    <property type="match status" value="1"/>
</dbReference>
<dbReference type="RefSeq" id="WP_095328556.1">
    <property type="nucleotide sequence ID" value="NZ_NPBQ01000013.1"/>
</dbReference>
<evidence type="ECO:0000259" key="5">
    <source>
        <dbReference type="Pfam" id="PF24060"/>
    </source>
</evidence>
<dbReference type="Gene3D" id="3.20.20.80">
    <property type="entry name" value="Glycosidases"/>
    <property type="match status" value="1"/>
</dbReference>
<dbReference type="GO" id="GO:0009253">
    <property type="term" value="P:peptidoglycan catabolic process"/>
    <property type="evidence" value="ECO:0007669"/>
    <property type="project" value="InterPro"/>
</dbReference>
<dbReference type="EMBL" id="NPBQ01000013">
    <property type="protein sequence ID" value="PAD85014.1"/>
    <property type="molecule type" value="Genomic_DNA"/>
</dbReference>
<evidence type="ECO:0000256" key="2">
    <source>
        <dbReference type="SAM" id="MobiDB-lite"/>
    </source>
</evidence>
<dbReference type="Pfam" id="PF24049">
    <property type="entry name" value="YOMG_N"/>
    <property type="match status" value="1"/>
</dbReference>
<evidence type="ECO:0000313" key="7">
    <source>
        <dbReference type="Proteomes" id="UP000216961"/>
    </source>
</evidence>
<dbReference type="Proteomes" id="UP000216961">
    <property type="component" value="Unassembled WGS sequence"/>
</dbReference>
<reference evidence="6 7" key="1">
    <citation type="submission" date="2017-07" db="EMBL/GenBank/DDBJ databases">
        <title>Isolation and whole genome analysis of endospore-forming bacteria from heroin.</title>
        <authorList>
            <person name="Kalinowski J."/>
            <person name="Ahrens B."/>
            <person name="Al-Dilaimi A."/>
            <person name="Winkler A."/>
            <person name="Wibberg D."/>
            <person name="Schleenbecker U."/>
            <person name="Ruckert C."/>
            <person name="Wolfel R."/>
            <person name="Grass G."/>
        </authorList>
    </citation>
    <scope>NUCLEOTIDE SEQUENCE [LARGE SCALE GENOMIC DNA]</scope>
    <source>
        <strain evidence="6 7">7521-2</strain>
    </source>
</reference>
<dbReference type="Pfam" id="PF01183">
    <property type="entry name" value="Glyco_hydro_25"/>
    <property type="match status" value="1"/>
</dbReference>
<accession>A0AA91Z306</accession>
<dbReference type="Pfam" id="PF24058">
    <property type="entry name" value="DUF7359"/>
    <property type="match status" value="1"/>
</dbReference>
<comment type="caution">
    <text evidence="6">The sequence shown here is derived from an EMBL/GenBank/DDBJ whole genome shotgun (WGS) entry which is preliminary data.</text>
</comment>
<protein>
    <submittedName>
        <fullName evidence="6">Uncharacterized protein</fullName>
    </submittedName>
</protein>
<dbReference type="PROSITE" id="PS51904">
    <property type="entry name" value="GLYCOSYL_HYDROL_F25_2"/>
    <property type="match status" value="1"/>
</dbReference>
<dbReference type="InterPro" id="IPR017853">
    <property type="entry name" value="GH"/>
</dbReference>
<dbReference type="PANTHER" id="PTHR34135">
    <property type="entry name" value="LYSOZYME"/>
    <property type="match status" value="1"/>
</dbReference>
<evidence type="ECO:0000259" key="4">
    <source>
        <dbReference type="Pfam" id="PF24058"/>
    </source>
</evidence>
<dbReference type="GO" id="GO:0016052">
    <property type="term" value="P:carbohydrate catabolic process"/>
    <property type="evidence" value="ECO:0007669"/>
    <property type="project" value="TreeGrafter"/>
</dbReference>
<dbReference type="GO" id="GO:0003796">
    <property type="term" value="F:lysozyme activity"/>
    <property type="evidence" value="ECO:0007669"/>
    <property type="project" value="InterPro"/>
</dbReference>
<feature type="region of interest" description="Disordered" evidence="2">
    <location>
        <begin position="609"/>
        <end position="629"/>
    </location>
</feature>
<dbReference type="InterPro" id="IPR055783">
    <property type="entry name" value="DUF7359"/>
</dbReference>
<dbReference type="SUPFAM" id="SSF51445">
    <property type="entry name" value="(Trans)glycosidases"/>
    <property type="match status" value="1"/>
</dbReference>
<proteinExistence type="inferred from homology"/>
<gene>
    <name evidence="6" type="ORF">CHH57_01505</name>
</gene>
<feature type="domain" description="DUF7361" evidence="5">
    <location>
        <begin position="1065"/>
        <end position="1157"/>
    </location>
</feature>
<dbReference type="InterPro" id="IPR002053">
    <property type="entry name" value="Glyco_hydro_25"/>
</dbReference>
<organism evidence="6 7">
    <name type="scientific">Niallia circulans</name>
    <name type="common">Bacillus circulans</name>
    <dbReference type="NCBI Taxonomy" id="1397"/>
    <lineage>
        <taxon>Bacteria</taxon>
        <taxon>Bacillati</taxon>
        <taxon>Bacillota</taxon>
        <taxon>Bacilli</taxon>
        <taxon>Bacillales</taxon>
        <taxon>Bacillaceae</taxon>
        <taxon>Niallia</taxon>
    </lineage>
</organism>
<dbReference type="CDD" id="cd06523">
    <property type="entry name" value="GH25_PlyB-like"/>
    <property type="match status" value="1"/>
</dbReference>
<dbReference type="AlphaFoldDB" id="A0AA91Z306"/>